<keyword evidence="2" id="KW-1185">Reference proteome</keyword>
<feature type="region of interest" description="Disordered" evidence="1">
    <location>
        <begin position="1"/>
        <end position="66"/>
    </location>
</feature>
<accession>A0A1I8F8N5</accession>
<feature type="region of interest" description="Disordered" evidence="1">
    <location>
        <begin position="120"/>
        <end position="157"/>
    </location>
</feature>
<evidence type="ECO:0000313" key="2">
    <source>
        <dbReference type="Proteomes" id="UP000095280"/>
    </source>
</evidence>
<dbReference type="Proteomes" id="UP000095280">
    <property type="component" value="Unplaced"/>
</dbReference>
<protein>
    <submittedName>
        <fullName evidence="3">Histone domain-containing protein</fullName>
    </submittedName>
</protein>
<evidence type="ECO:0000313" key="3">
    <source>
        <dbReference type="WBParaSite" id="maker-unitig_24763-snap-gene-0.2-mRNA-1"/>
    </source>
</evidence>
<organism evidence="2 3">
    <name type="scientific">Macrostomum lignano</name>
    <dbReference type="NCBI Taxonomy" id="282301"/>
    <lineage>
        <taxon>Eukaryota</taxon>
        <taxon>Metazoa</taxon>
        <taxon>Spiralia</taxon>
        <taxon>Lophotrochozoa</taxon>
        <taxon>Platyhelminthes</taxon>
        <taxon>Rhabditophora</taxon>
        <taxon>Macrostomorpha</taxon>
        <taxon>Macrostomida</taxon>
        <taxon>Macrostomidae</taxon>
        <taxon>Macrostomum</taxon>
    </lineage>
</organism>
<name>A0A1I8F8N5_9PLAT</name>
<sequence>MDRAMQEQRHKQHQQQRRSQTQALLRKPRQKTYLIALQHRTAAPARRRKSQPPLSPQSPAARTLGRNSVRPFCVRISSASRKTFDNFVQAAGGHAGPFFGAKGQANGTKYKVRKTRLWAAAPSQRPPRQSNAVVRGVPGRPGRPDAAKPPAETIRGPTPRRKKLLKQCGEKLVRAMPNFVYELVSTEINHLPQHPGDCRLYSESPFAVCRPAPPSRPPRSKRCSLSCDLLERLHSGLLADLRRCEPPAVLTQSDSCASRRL</sequence>
<proteinExistence type="predicted"/>
<dbReference type="WBParaSite" id="maker-unitig_24763-snap-gene-0.2-mRNA-1">
    <property type="protein sequence ID" value="maker-unitig_24763-snap-gene-0.2-mRNA-1"/>
    <property type="gene ID" value="maker-unitig_24763-snap-gene-0.2"/>
</dbReference>
<reference evidence="3" key="1">
    <citation type="submission" date="2016-11" db="UniProtKB">
        <authorList>
            <consortium name="WormBaseParasite"/>
        </authorList>
    </citation>
    <scope>IDENTIFICATION</scope>
</reference>
<evidence type="ECO:0000256" key="1">
    <source>
        <dbReference type="SAM" id="MobiDB-lite"/>
    </source>
</evidence>
<dbReference type="AlphaFoldDB" id="A0A1I8F8N5"/>